<feature type="transmembrane region" description="Helical" evidence="6">
    <location>
        <begin position="29"/>
        <end position="49"/>
    </location>
</feature>
<dbReference type="SUPFAM" id="SSF53649">
    <property type="entry name" value="Alkaline phosphatase-like"/>
    <property type="match status" value="1"/>
</dbReference>
<keyword evidence="3 6" id="KW-0812">Transmembrane</keyword>
<keyword evidence="4 6" id="KW-1133">Transmembrane helix</keyword>
<organism evidence="8 9">
    <name type="scientific">Parasphingorhabdus marina DSM 22363</name>
    <dbReference type="NCBI Taxonomy" id="1123272"/>
    <lineage>
        <taxon>Bacteria</taxon>
        <taxon>Pseudomonadati</taxon>
        <taxon>Pseudomonadota</taxon>
        <taxon>Alphaproteobacteria</taxon>
        <taxon>Sphingomonadales</taxon>
        <taxon>Sphingomonadaceae</taxon>
        <taxon>Parasphingorhabdus</taxon>
    </lineage>
</organism>
<accession>A0A1N6FDR5</accession>
<dbReference type="AlphaFoldDB" id="A0A1N6FDR5"/>
<feature type="domain" description="Sulfatase N-terminal" evidence="7">
    <location>
        <begin position="231"/>
        <end position="495"/>
    </location>
</feature>
<evidence type="ECO:0000256" key="6">
    <source>
        <dbReference type="SAM" id="Phobius"/>
    </source>
</evidence>
<keyword evidence="8" id="KW-0808">Transferase</keyword>
<feature type="transmembrane region" description="Helical" evidence="6">
    <location>
        <begin position="137"/>
        <end position="159"/>
    </location>
</feature>
<dbReference type="EMBL" id="FSQW01000002">
    <property type="protein sequence ID" value="SIN93410.1"/>
    <property type="molecule type" value="Genomic_DNA"/>
</dbReference>
<dbReference type="GO" id="GO:0005886">
    <property type="term" value="C:plasma membrane"/>
    <property type="evidence" value="ECO:0007669"/>
    <property type="project" value="UniProtKB-SubCell"/>
</dbReference>
<dbReference type="GO" id="GO:0016740">
    <property type="term" value="F:transferase activity"/>
    <property type="evidence" value="ECO:0007669"/>
    <property type="project" value="UniProtKB-KW"/>
</dbReference>
<evidence type="ECO:0000256" key="1">
    <source>
        <dbReference type="ARBA" id="ARBA00004651"/>
    </source>
</evidence>
<keyword evidence="9" id="KW-1185">Reference proteome</keyword>
<sequence>MLIGGAIYLSGLIFYSALFLFTANQNQFFQIAKLMVAALHCLILIVPAYMAQSSRSIVKVLGYLGLIVYFLYIYFLVGFFPYFGFIPELYTFGSGNVSDVSEVMGHYFKQIFGYREVLLVITAALLFYLVPRHRLPVQGVLALVLLPLAVFSTSVYQFGLPGISQSLGNETLVRRFGLAGFSYNSINEWVNIKGGYLGPKAAYPGRISKLISPDPVSSQATSSMPKDVDRIILVQIESFDSEAIEASLSGKPVMPFVDELRSKCVNYTNFLAMKGAGGSSDAEFSVATGLVPSLRLPALRNTDFSRVETLYDQLRSAGVVSRFAHNNNAGYYGRNIAYEKINSVETDFQKPHETIQERLFAKKALAASLKDSQKSFHYFFNYQSHGPYQGYSAQTAEKFSIGASSDILSDYLATMNEVDQMISELFSMQSAGFEDGKNLFILTADHPSYVHPRDGEIAQSRIPAMICHASFEGTTVSNVYGTIDLYPTILEAFGVTSGNAVLGQNMLDSGDNAVLLPQGKLVYKDKQGKVISRPCSENCGPYLGYTDQYIMLHP</sequence>
<dbReference type="PANTHER" id="PTHR47371">
    <property type="entry name" value="LIPOTEICHOIC ACID SYNTHASE"/>
    <property type="match status" value="1"/>
</dbReference>
<comment type="subcellular location">
    <subcellularLocation>
        <location evidence="1">Cell membrane</location>
        <topology evidence="1">Multi-pass membrane protein</topology>
    </subcellularLocation>
</comment>
<name>A0A1N6FDR5_9SPHN</name>
<dbReference type="Pfam" id="PF00884">
    <property type="entry name" value="Sulfatase"/>
    <property type="match status" value="1"/>
</dbReference>
<evidence type="ECO:0000256" key="4">
    <source>
        <dbReference type="ARBA" id="ARBA00022989"/>
    </source>
</evidence>
<evidence type="ECO:0000313" key="9">
    <source>
        <dbReference type="Proteomes" id="UP000185192"/>
    </source>
</evidence>
<gene>
    <name evidence="8" type="ORF">SAMN02745824_2352</name>
</gene>
<proteinExistence type="predicted"/>
<feature type="transmembrane region" description="Helical" evidence="6">
    <location>
        <begin position="61"/>
        <end position="83"/>
    </location>
</feature>
<evidence type="ECO:0000313" key="8">
    <source>
        <dbReference type="EMBL" id="SIN93410.1"/>
    </source>
</evidence>
<reference evidence="9" key="1">
    <citation type="submission" date="2016-11" db="EMBL/GenBank/DDBJ databases">
        <authorList>
            <person name="Varghese N."/>
            <person name="Submissions S."/>
        </authorList>
    </citation>
    <scope>NUCLEOTIDE SEQUENCE [LARGE SCALE GENOMIC DNA]</scope>
    <source>
        <strain evidence="9">DSM 22363</strain>
    </source>
</reference>
<dbReference type="InterPro" id="IPR000917">
    <property type="entry name" value="Sulfatase_N"/>
</dbReference>
<evidence type="ECO:0000256" key="5">
    <source>
        <dbReference type="ARBA" id="ARBA00023136"/>
    </source>
</evidence>
<keyword evidence="2" id="KW-1003">Cell membrane</keyword>
<evidence type="ECO:0000256" key="3">
    <source>
        <dbReference type="ARBA" id="ARBA00022692"/>
    </source>
</evidence>
<evidence type="ECO:0000256" key="2">
    <source>
        <dbReference type="ARBA" id="ARBA00022475"/>
    </source>
</evidence>
<dbReference type="PANTHER" id="PTHR47371:SF3">
    <property type="entry name" value="PHOSPHOGLYCEROL TRANSFERASE I"/>
    <property type="match status" value="1"/>
</dbReference>
<evidence type="ECO:0000259" key="7">
    <source>
        <dbReference type="Pfam" id="PF00884"/>
    </source>
</evidence>
<feature type="transmembrane region" description="Helical" evidence="6">
    <location>
        <begin position="111"/>
        <end position="130"/>
    </location>
</feature>
<dbReference type="InterPro" id="IPR017850">
    <property type="entry name" value="Alkaline_phosphatase_core_sf"/>
</dbReference>
<feature type="transmembrane region" description="Helical" evidence="6">
    <location>
        <begin position="7"/>
        <end position="23"/>
    </location>
</feature>
<dbReference type="Proteomes" id="UP000185192">
    <property type="component" value="Unassembled WGS sequence"/>
</dbReference>
<protein>
    <submittedName>
        <fullName evidence="8">Phosphoglycerol transferase MdoB</fullName>
    </submittedName>
</protein>
<keyword evidence="5 6" id="KW-0472">Membrane</keyword>
<dbReference type="InterPro" id="IPR050448">
    <property type="entry name" value="OpgB/LTA_synthase_biosynth"/>
</dbReference>
<dbReference type="Gene3D" id="3.40.720.10">
    <property type="entry name" value="Alkaline Phosphatase, subunit A"/>
    <property type="match status" value="1"/>
</dbReference>
<dbReference type="CDD" id="cd16015">
    <property type="entry name" value="LTA_synthase"/>
    <property type="match status" value="1"/>
</dbReference>